<dbReference type="AlphaFoldDB" id="A0A832H2F7"/>
<protein>
    <submittedName>
        <fullName evidence="1">DUF1036 domain-containing protein</fullName>
    </submittedName>
</protein>
<accession>A0A832H2F7</accession>
<name>A0A832H2F7_9CYAN</name>
<comment type="caution">
    <text evidence="1">The sequence shown here is derived from an EMBL/GenBank/DDBJ whole genome shotgun (WGS) entry which is preliminary data.</text>
</comment>
<reference evidence="1" key="1">
    <citation type="journal article" date="2020" name="mSystems">
        <title>Genome- and Community-Level Interaction Insights into Carbon Utilization and Element Cycling Functions of Hydrothermarchaeota in Hydrothermal Sediment.</title>
        <authorList>
            <person name="Zhou Z."/>
            <person name="Liu Y."/>
            <person name="Xu W."/>
            <person name="Pan J."/>
            <person name="Luo Z.H."/>
            <person name="Li M."/>
        </authorList>
    </citation>
    <scope>NUCLEOTIDE SEQUENCE [LARGE SCALE GENOMIC DNA]</scope>
    <source>
        <strain evidence="1">SpSt-402</strain>
    </source>
</reference>
<sequence>MNKVVTVLLGSAAIAIGLAGNLAFISPPGPSAAPIGGGLGFCNRTNQGKLYVAIAYPAQENQWKTQGWLQLNEGECNTIIQGTLTNRYYYYLAETDSGHSWKGTHKFCVSDTSFVFAEADKECQGTAVRWVGFRELDTGKNVPNFMLNLE</sequence>
<organism evidence="1">
    <name type="scientific">Oscillatoriales cyanobacterium SpSt-402</name>
    <dbReference type="NCBI Taxonomy" id="2282168"/>
    <lineage>
        <taxon>Bacteria</taxon>
        <taxon>Bacillati</taxon>
        <taxon>Cyanobacteriota</taxon>
        <taxon>Cyanophyceae</taxon>
        <taxon>Oscillatoriophycideae</taxon>
        <taxon>Oscillatoriales</taxon>
    </lineage>
</organism>
<dbReference type="EMBL" id="DSRD01000006">
    <property type="protein sequence ID" value="HGW92671.1"/>
    <property type="molecule type" value="Genomic_DNA"/>
</dbReference>
<evidence type="ECO:0000313" key="1">
    <source>
        <dbReference type="EMBL" id="HGW92671.1"/>
    </source>
</evidence>
<dbReference type="Pfam" id="PF06282">
    <property type="entry name" value="DUF1036"/>
    <property type="match status" value="1"/>
</dbReference>
<dbReference type="InterPro" id="IPR009380">
    <property type="entry name" value="DUF1036"/>
</dbReference>
<proteinExistence type="predicted"/>
<gene>
    <name evidence="1" type="ORF">ENR47_00090</name>
</gene>